<evidence type="ECO:0000313" key="2">
    <source>
        <dbReference type="EMBL" id="MFC0673016.1"/>
    </source>
</evidence>
<keyword evidence="3" id="KW-1185">Reference proteome</keyword>
<name>A0ABV6R7T0_9MICO</name>
<sequence>MKNISLLGLVATDEQTREWMAAARTPEVRRRIRRWSKIESISMVAMLAGIALLCLAPFASIAVAVWSSVGDVDRSWLHWWVWGVTAAIVFGGTIASLLSTTRRQQACFADGRLTTGTVDRAIEHPGSGDDATWWDLRISAVLSDGAVLRRRLHVEGERLGRRKGGPIRFRHNTHDPEELDDILFDGWPDDAG</sequence>
<reference evidence="2 3" key="1">
    <citation type="submission" date="2024-09" db="EMBL/GenBank/DDBJ databases">
        <authorList>
            <person name="Sun Q."/>
            <person name="Mori K."/>
        </authorList>
    </citation>
    <scope>NUCLEOTIDE SEQUENCE [LARGE SCALE GENOMIC DNA]</scope>
    <source>
        <strain evidence="2 3">CICC 10874</strain>
    </source>
</reference>
<evidence type="ECO:0000256" key="1">
    <source>
        <dbReference type="SAM" id="Phobius"/>
    </source>
</evidence>
<protein>
    <submittedName>
        <fullName evidence="2">Uncharacterized protein</fullName>
    </submittedName>
</protein>
<evidence type="ECO:0000313" key="3">
    <source>
        <dbReference type="Proteomes" id="UP001589793"/>
    </source>
</evidence>
<dbReference type="EMBL" id="JBHLSV010000003">
    <property type="protein sequence ID" value="MFC0673016.1"/>
    <property type="molecule type" value="Genomic_DNA"/>
</dbReference>
<accession>A0ABV6R7T0</accession>
<organism evidence="2 3">
    <name type="scientific">Brachybacterium hainanense</name>
    <dbReference type="NCBI Taxonomy" id="1541174"/>
    <lineage>
        <taxon>Bacteria</taxon>
        <taxon>Bacillati</taxon>
        <taxon>Actinomycetota</taxon>
        <taxon>Actinomycetes</taxon>
        <taxon>Micrococcales</taxon>
        <taxon>Dermabacteraceae</taxon>
        <taxon>Brachybacterium</taxon>
    </lineage>
</organism>
<proteinExistence type="predicted"/>
<dbReference type="RefSeq" id="WP_376978253.1">
    <property type="nucleotide sequence ID" value="NZ_JBHLSV010000003.1"/>
</dbReference>
<dbReference type="Proteomes" id="UP001589793">
    <property type="component" value="Unassembled WGS sequence"/>
</dbReference>
<keyword evidence="1" id="KW-0812">Transmembrane</keyword>
<keyword evidence="1" id="KW-0472">Membrane</keyword>
<keyword evidence="1" id="KW-1133">Transmembrane helix</keyword>
<feature type="transmembrane region" description="Helical" evidence="1">
    <location>
        <begin position="40"/>
        <end position="67"/>
    </location>
</feature>
<feature type="transmembrane region" description="Helical" evidence="1">
    <location>
        <begin position="79"/>
        <end position="98"/>
    </location>
</feature>
<gene>
    <name evidence="2" type="ORF">ACFFF6_03485</name>
</gene>
<comment type="caution">
    <text evidence="2">The sequence shown here is derived from an EMBL/GenBank/DDBJ whole genome shotgun (WGS) entry which is preliminary data.</text>
</comment>